<dbReference type="Gene3D" id="3.40.1410.10">
    <property type="entry name" value="Chorismate lyase-like"/>
    <property type="match status" value="1"/>
</dbReference>
<name>A0A193GDR1_9BORD</name>
<dbReference type="SMART" id="SM00345">
    <property type="entry name" value="HTH_GNTR"/>
    <property type="match status" value="1"/>
</dbReference>
<evidence type="ECO:0000313" key="7">
    <source>
        <dbReference type="EMBL" id="ANN77591.1"/>
    </source>
</evidence>
<sequence length="258" mass="28477">METMATPQRALPLPPYVRIKQHIVQQIGAGRWAVNEQVPSENQLAAQFEVSRMTARRAILELTQEGVLVRSQGLGTFVAEQKATLPVLEVRNIAEEIAQRGHRYAARVLRLERTTAPDTIAASLELGMDKSVYHSLILHLDNDVPVQLEDRYVNPRTAPDYMAQDFSAETPNAYLSRVAPLTAVEHTIEAILPDARVAQWLGLNTPQACLQVLRRTWAGPDVVTFARLIHPGDRYRLSGHATVPARPAPAKSSGDSAS</sequence>
<dbReference type="InterPro" id="IPR000524">
    <property type="entry name" value="Tscrpt_reg_HTH_GntR"/>
</dbReference>
<dbReference type="FunFam" id="1.10.10.10:FF:000079">
    <property type="entry name" value="GntR family transcriptional regulator"/>
    <property type="match status" value="1"/>
</dbReference>
<dbReference type="InterPro" id="IPR028978">
    <property type="entry name" value="Chorismate_lyase_/UTRA_dom_sf"/>
</dbReference>
<dbReference type="AlphaFoldDB" id="A0A193GDR1"/>
<protein>
    <recommendedName>
        <fullName evidence="4">Histidine utilization repressor</fullName>
    </recommendedName>
</protein>
<dbReference type="Gene3D" id="1.10.10.10">
    <property type="entry name" value="Winged helix-like DNA-binding domain superfamily/Winged helix DNA-binding domain"/>
    <property type="match status" value="1"/>
</dbReference>
<evidence type="ECO:0000256" key="5">
    <source>
        <dbReference type="SAM" id="MobiDB-lite"/>
    </source>
</evidence>
<evidence type="ECO:0000256" key="1">
    <source>
        <dbReference type="ARBA" id="ARBA00023015"/>
    </source>
</evidence>
<evidence type="ECO:0000256" key="2">
    <source>
        <dbReference type="ARBA" id="ARBA00023125"/>
    </source>
</evidence>
<evidence type="ECO:0000313" key="8">
    <source>
        <dbReference type="Proteomes" id="UP000091926"/>
    </source>
</evidence>
<accession>A0A193GDR1</accession>
<dbReference type="STRING" id="463014.BAU07_11160"/>
<dbReference type="PRINTS" id="PR00035">
    <property type="entry name" value="HTHGNTR"/>
</dbReference>
<dbReference type="InterPro" id="IPR036390">
    <property type="entry name" value="WH_DNA-bd_sf"/>
</dbReference>
<dbReference type="SUPFAM" id="SSF64288">
    <property type="entry name" value="Chorismate lyase-like"/>
    <property type="match status" value="1"/>
</dbReference>
<dbReference type="InterPro" id="IPR036388">
    <property type="entry name" value="WH-like_DNA-bd_sf"/>
</dbReference>
<reference evidence="7 8" key="1">
    <citation type="submission" date="2016-06" db="EMBL/GenBank/DDBJ databases">
        <title>Complete genome sequences of Bordetella bronchialis and Bordetella flabilis.</title>
        <authorList>
            <person name="LiPuma J.J."/>
            <person name="Spilker T."/>
        </authorList>
    </citation>
    <scope>NUCLEOTIDE SEQUENCE [LARGE SCALE GENOMIC DNA]</scope>
    <source>
        <strain evidence="7 8">AU10664</strain>
    </source>
</reference>
<keyword evidence="8" id="KW-1185">Reference proteome</keyword>
<gene>
    <name evidence="7" type="ORF">BAU07_11160</name>
</gene>
<keyword evidence="2" id="KW-0238">DNA-binding</keyword>
<dbReference type="InterPro" id="IPR050679">
    <property type="entry name" value="Bact_HTH_transcr_reg"/>
</dbReference>
<dbReference type="GO" id="GO:0003700">
    <property type="term" value="F:DNA-binding transcription factor activity"/>
    <property type="evidence" value="ECO:0007669"/>
    <property type="project" value="UniProtKB-UniRule"/>
</dbReference>
<dbReference type="GO" id="GO:0006547">
    <property type="term" value="P:L-histidine metabolic process"/>
    <property type="evidence" value="ECO:0007669"/>
    <property type="project" value="UniProtKB-UniRule"/>
</dbReference>
<dbReference type="GO" id="GO:0045892">
    <property type="term" value="P:negative regulation of DNA-templated transcription"/>
    <property type="evidence" value="ECO:0007669"/>
    <property type="project" value="UniProtKB-UniRule"/>
</dbReference>
<dbReference type="PROSITE" id="PS50949">
    <property type="entry name" value="HTH_GNTR"/>
    <property type="match status" value="1"/>
</dbReference>
<evidence type="ECO:0000256" key="3">
    <source>
        <dbReference type="ARBA" id="ARBA00023163"/>
    </source>
</evidence>
<dbReference type="InterPro" id="IPR010248">
    <property type="entry name" value="His_ut_repres"/>
</dbReference>
<dbReference type="CDD" id="cd07377">
    <property type="entry name" value="WHTH_GntR"/>
    <property type="match status" value="1"/>
</dbReference>
<evidence type="ECO:0000259" key="6">
    <source>
        <dbReference type="PROSITE" id="PS50949"/>
    </source>
</evidence>
<dbReference type="GO" id="GO:0003677">
    <property type="term" value="F:DNA binding"/>
    <property type="evidence" value="ECO:0007669"/>
    <property type="project" value="UniProtKB-UniRule"/>
</dbReference>
<dbReference type="EMBL" id="CP016172">
    <property type="protein sequence ID" value="ANN77591.1"/>
    <property type="molecule type" value="Genomic_DNA"/>
</dbReference>
<dbReference type="Proteomes" id="UP000091926">
    <property type="component" value="Chromosome"/>
</dbReference>
<dbReference type="NCBIfam" id="TIGR02018">
    <property type="entry name" value="his_ut_repres"/>
    <property type="match status" value="1"/>
</dbReference>
<dbReference type="SUPFAM" id="SSF46785">
    <property type="entry name" value="Winged helix' DNA-binding domain"/>
    <property type="match status" value="1"/>
</dbReference>
<dbReference type="InterPro" id="IPR011663">
    <property type="entry name" value="UTRA"/>
</dbReference>
<dbReference type="PANTHER" id="PTHR44846:SF16">
    <property type="entry name" value="TRANSCRIPTIONAL REGULATOR PHNF-RELATED"/>
    <property type="match status" value="1"/>
</dbReference>
<dbReference type="Pfam" id="PF00392">
    <property type="entry name" value="GntR"/>
    <property type="match status" value="1"/>
</dbReference>
<dbReference type="PANTHER" id="PTHR44846">
    <property type="entry name" value="MANNOSYL-D-GLYCERATE TRANSPORT/METABOLISM SYSTEM REPRESSOR MNGR-RELATED"/>
    <property type="match status" value="1"/>
</dbReference>
<dbReference type="Pfam" id="PF07702">
    <property type="entry name" value="UTRA"/>
    <property type="match status" value="1"/>
</dbReference>
<keyword evidence="3" id="KW-0804">Transcription</keyword>
<feature type="region of interest" description="Disordered" evidence="5">
    <location>
        <begin position="239"/>
        <end position="258"/>
    </location>
</feature>
<dbReference type="SMART" id="SM00866">
    <property type="entry name" value="UTRA"/>
    <property type="match status" value="1"/>
</dbReference>
<proteinExistence type="predicted"/>
<dbReference type="KEGG" id="bfz:BAU07_11160"/>
<feature type="domain" description="HTH gntR-type" evidence="6">
    <location>
        <begin position="13"/>
        <end position="81"/>
    </location>
</feature>
<keyword evidence="1" id="KW-0805">Transcription regulation</keyword>
<evidence type="ECO:0000256" key="4">
    <source>
        <dbReference type="NCBIfam" id="TIGR02018"/>
    </source>
</evidence>
<organism evidence="7 8">
    <name type="scientific">Bordetella flabilis</name>
    <dbReference type="NCBI Taxonomy" id="463014"/>
    <lineage>
        <taxon>Bacteria</taxon>
        <taxon>Pseudomonadati</taxon>
        <taxon>Pseudomonadota</taxon>
        <taxon>Betaproteobacteria</taxon>
        <taxon>Burkholderiales</taxon>
        <taxon>Alcaligenaceae</taxon>
        <taxon>Bordetella</taxon>
    </lineage>
</organism>